<evidence type="ECO:0008006" key="3">
    <source>
        <dbReference type="Google" id="ProtNLM"/>
    </source>
</evidence>
<evidence type="ECO:0000313" key="2">
    <source>
        <dbReference type="Proteomes" id="UP000198844"/>
    </source>
</evidence>
<dbReference type="InterPro" id="IPR048061">
    <property type="entry name" value="GmtX-like"/>
</dbReference>
<proteinExistence type="predicted"/>
<protein>
    <recommendedName>
        <fullName evidence="3">Alpha/beta hydrolase fold</fullName>
    </recommendedName>
</protein>
<dbReference type="RefSeq" id="WP_093644777.1">
    <property type="nucleotide sequence ID" value="NZ_FPBH01000034.1"/>
</dbReference>
<gene>
    <name evidence="1" type="ORF">SAMN05192563_103420</name>
</gene>
<dbReference type="Proteomes" id="UP000198844">
    <property type="component" value="Unassembled WGS sequence"/>
</dbReference>
<dbReference type="OrthoDB" id="3034762at2"/>
<sequence length="220" mass="24012">MNGMTDIHPDAVLESLLAKGSRSNRRKNLAKMHELCRKHHEAGSRDFSLSAVGRLAEAEGIMKGRALYNAQSTDYKALIEAWGAYAGPPAPKPAKVLASHEYLMRISDPAIRSIMQAIIAERDKLKAQLNVLKTNAQVTVDRRPLGATDATRAGSQPVTVLAMNSQLTPSEREALQKAVSAVYLTEQGLREGSHGEIVNERGRTLFDVGFARAIRKVLSD</sequence>
<evidence type="ECO:0000313" key="1">
    <source>
        <dbReference type="EMBL" id="SFU25239.1"/>
    </source>
</evidence>
<accession>A0A1I7EMW0</accession>
<organism evidence="1 2">
    <name type="scientific">Paraburkholderia aspalathi</name>
    <dbReference type="NCBI Taxonomy" id="1324617"/>
    <lineage>
        <taxon>Bacteria</taxon>
        <taxon>Pseudomonadati</taxon>
        <taxon>Pseudomonadota</taxon>
        <taxon>Betaproteobacteria</taxon>
        <taxon>Burkholderiales</taxon>
        <taxon>Burkholderiaceae</taxon>
        <taxon>Paraburkholderia</taxon>
    </lineage>
</organism>
<dbReference type="NCBIfam" id="NF040692">
    <property type="entry name" value="recomb_assoc"/>
    <property type="match status" value="1"/>
</dbReference>
<dbReference type="AlphaFoldDB" id="A0A1I7EMW0"/>
<reference evidence="1 2" key="1">
    <citation type="submission" date="2016-10" db="EMBL/GenBank/DDBJ databases">
        <authorList>
            <person name="de Groot N.N."/>
        </authorList>
    </citation>
    <scope>NUCLEOTIDE SEQUENCE [LARGE SCALE GENOMIC DNA]</scope>
    <source>
        <strain evidence="1 2">LMG 27731</strain>
    </source>
</reference>
<dbReference type="EMBL" id="FPBH01000034">
    <property type="protein sequence ID" value="SFU25239.1"/>
    <property type="molecule type" value="Genomic_DNA"/>
</dbReference>
<name>A0A1I7EMW0_9BURK</name>